<evidence type="ECO:0000256" key="1">
    <source>
        <dbReference type="ARBA" id="ARBA00022630"/>
    </source>
</evidence>
<dbReference type="InterPro" id="IPR036250">
    <property type="entry name" value="AcylCo_DH-like_C"/>
</dbReference>
<dbReference type="PANTHER" id="PTHR43884:SF20">
    <property type="entry name" value="ACYL-COA DEHYDROGENASE FADE28"/>
    <property type="match status" value="1"/>
</dbReference>
<gene>
    <name evidence="4" type="ORF">CNX65_19595</name>
</gene>
<keyword evidence="2" id="KW-0274">FAD</keyword>
<dbReference type="Proteomes" id="UP000218505">
    <property type="component" value="Chromosome"/>
</dbReference>
<evidence type="ECO:0000313" key="5">
    <source>
        <dbReference type="Proteomes" id="UP000218505"/>
    </source>
</evidence>
<dbReference type="InterPro" id="IPR037069">
    <property type="entry name" value="AcylCoA_DH/ox_N_sf"/>
</dbReference>
<sequence length="378" mass="39149">MRTLDDAREVCEAHLPGLLGKLAQIPLAELEKPGNPGLELFKSCGGPALLIPERYSGSGATPLQALRITRAIGAAAPSLSVATTMHHFSVATIFTLAESLRSSGVEWALLEGIATQSLLVSSGFAEGNPGQGILSPTVAGVRAEGGIVVNGAKRPCSMSRSMDLLSASVSVPSADGGSETVLMLLPAQTPGVSVHPFWGSNVLAGAESDEVRLTDVFVDDRLLVPTEVGERGELDELQTVGFMWFEMLITACYLGMASALVERVLDAGKLSPEQFAELGVRLETAALLLEGIAGALAAGEGDNAALTRTMIARYGAQDAIVEVAGRAVEALGGMAFIASPDVAYLASAAHCSLFHPPSKSATRRALAESFAGDVLRIA</sequence>
<dbReference type="RefSeq" id="WP_096495049.1">
    <property type="nucleotide sequence ID" value="NZ_CP023445.1"/>
</dbReference>
<dbReference type="GO" id="GO:0003995">
    <property type="term" value="F:acyl-CoA dehydrogenase activity"/>
    <property type="evidence" value="ECO:0007669"/>
    <property type="project" value="TreeGrafter"/>
</dbReference>
<dbReference type="SUPFAM" id="SSF56645">
    <property type="entry name" value="Acyl-CoA dehydrogenase NM domain-like"/>
    <property type="match status" value="1"/>
</dbReference>
<dbReference type="SUPFAM" id="SSF47203">
    <property type="entry name" value="Acyl-CoA dehydrogenase C-terminal domain-like"/>
    <property type="match status" value="1"/>
</dbReference>
<evidence type="ECO:0000256" key="2">
    <source>
        <dbReference type="ARBA" id="ARBA00022827"/>
    </source>
</evidence>
<dbReference type="Gene3D" id="2.40.110.10">
    <property type="entry name" value="Butyryl-CoA Dehydrogenase, subunit A, domain 2"/>
    <property type="match status" value="1"/>
</dbReference>
<dbReference type="InterPro" id="IPR046373">
    <property type="entry name" value="Acyl-CoA_Oxase/DH_mid-dom_sf"/>
</dbReference>
<dbReference type="InterPro" id="IPR009100">
    <property type="entry name" value="AcylCoA_DH/oxidase_NM_dom_sf"/>
</dbReference>
<proteinExistence type="predicted"/>
<dbReference type="GO" id="GO:0050660">
    <property type="term" value="F:flavin adenine dinucleotide binding"/>
    <property type="evidence" value="ECO:0007669"/>
    <property type="project" value="InterPro"/>
</dbReference>
<dbReference type="Gene3D" id="1.10.540.10">
    <property type="entry name" value="Acyl-CoA dehydrogenase/oxidase, N-terminal domain"/>
    <property type="match status" value="1"/>
</dbReference>
<name>A0A290Z897_9PSEU</name>
<evidence type="ECO:0000256" key="3">
    <source>
        <dbReference type="ARBA" id="ARBA00023002"/>
    </source>
</evidence>
<dbReference type="Gene3D" id="1.20.140.10">
    <property type="entry name" value="Butyryl-CoA Dehydrogenase, subunit A, domain 3"/>
    <property type="match status" value="1"/>
</dbReference>
<evidence type="ECO:0000313" key="4">
    <source>
        <dbReference type="EMBL" id="ATE55214.1"/>
    </source>
</evidence>
<dbReference type="AlphaFoldDB" id="A0A290Z897"/>
<reference evidence="4" key="1">
    <citation type="submission" date="2017-09" db="EMBL/GenBank/DDBJ databases">
        <title>Complete Genome Sequence of ansamitocin-producing Bacterium Actinosynnema pretiosum X47.</title>
        <authorList>
            <person name="Cao G."/>
            <person name="Zong G."/>
            <person name="Zhong C."/>
            <person name="Fu J."/>
        </authorList>
    </citation>
    <scope>NUCLEOTIDE SEQUENCE [LARGE SCALE GENOMIC DNA]</scope>
    <source>
        <strain evidence="4">X47</strain>
    </source>
</reference>
<keyword evidence="5" id="KW-1185">Reference proteome</keyword>
<organism evidence="4 5">
    <name type="scientific">Actinosynnema pretiosum</name>
    <dbReference type="NCBI Taxonomy" id="42197"/>
    <lineage>
        <taxon>Bacteria</taxon>
        <taxon>Bacillati</taxon>
        <taxon>Actinomycetota</taxon>
        <taxon>Actinomycetes</taxon>
        <taxon>Pseudonocardiales</taxon>
        <taxon>Pseudonocardiaceae</taxon>
        <taxon>Actinosynnema</taxon>
    </lineage>
</organism>
<dbReference type="PANTHER" id="PTHR43884">
    <property type="entry name" value="ACYL-COA DEHYDROGENASE"/>
    <property type="match status" value="1"/>
</dbReference>
<dbReference type="EMBL" id="CP023445">
    <property type="protein sequence ID" value="ATE55214.1"/>
    <property type="molecule type" value="Genomic_DNA"/>
</dbReference>
<keyword evidence="1" id="KW-0285">Flavoprotein</keyword>
<accession>A0A290Z897</accession>
<protein>
    <submittedName>
        <fullName evidence="4">Oxidoreductase</fullName>
    </submittedName>
</protein>
<keyword evidence="3" id="KW-0560">Oxidoreductase</keyword>
<dbReference type="KEGG" id="apre:CNX65_19595"/>